<reference evidence="2" key="1">
    <citation type="submission" date="2015-03" db="EMBL/GenBank/DDBJ databases">
        <authorList>
            <person name="Murphy D."/>
        </authorList>
    </citation>
    <scope>NUCLEOTIDE SEQUENCE [LARGE SCALE GENOMIC DNA]</scope>
    <source>
        <strain evidence="2">K00500041</strain>
    </source>
</reference>
<evidence type="ECO:0000313" key="3">
    <source>
        <dbReference type="Proteomes" id="UP000038802"/>
    </source>
</evidence>
<dbReference type="AlphaFoldDB" id="A0A0T9YP66"/>
<organism evidence="2 3">
    <name type="scientific">Mycobacterium tuberculosis</name>
    <dbReference type="NCBI Taxonomy" id="1773"/>
    <lineage>
        <taxon>Bacteria</taxon>
        <taxon>Bacillati</taxon>
        <taxon>Actinomycetota</taxon>
        <taxon>Actinomycetes</taxon>
        <taxon>Mycobacteriales</taxon>
        <taxon>Mycobacteriaceae</taxon>
        <taxon>Mycobacterium</taxon>
        <taxon>Mycobacterium tuberculosis complex</taxon>
    </lineage>
</organism>
<dbReference type="EMBL" id="CQQC01001470">
    <property type="protein sequence ID" value="CNV97683.1"/>
    <property type="molecule type" value="Genomic_DNA"/>
</dbReference>
<gene>
    <name evidence="1" type="ORF">ERS007661_03368</name>
    <name evidence="2" type="ORF">ERS007703_01831</name>
</gene>
<evidence type="ECO:0000313" key="2">
    <source>
        <dbReference type="EMBL" id="COV66843.1"/>
    </source>
</evidence>
<sequence>MSTPCTCAARKASLQRFSWTKTAAKAAKHQASQPGCTRRWKSAIFAVSVTTGSITIIDRPGSLAISLSTTRARGKLCDIHGFFPTNTDTSAFSNSPRV</sequence>
<dbReference type="Proteomes" id="UP000038802">
    <property type="component" value="Unassembled WGS sequence"/>
</dbReference>
<protein>
    <submittedName>
        <fullName evidence="2">Uncharacterized protein</fullName>
    </submittedName>
</protein>
<dbReference type="EMBL" id="CSAE01000172">
    <property type="protein sequence ID" value="COV66843.1"/>
    <property type="molecule type" value="Genomic_DNA"/>
</dbReference>
<evidence type="ECO:0000313" key="4">
    <source>
        <dbReference type="Proteomes" id="UP000039217"/>
    </source>
</evidence>
<proteinExistence type="predicted"/>
<dbReference type="Proteomes" id="UP000039217">
    <property type="component" value="Unassembled WGS sequence"/>
</dbReference>
<name>A0A0T9YP66_MYCTX</name>
<accession>A0A0T9YP66</accession>
<evidence type="ECO:0000313" key="1">
    <source>
        <dbReference type="EMBL" id="CNV97683.1"/>
    </source>
</evidence>
<reference evidence="3 4" key="2">
    <citation type="submission" date="2015-03" db="EMBL/GenBank/DDBJ databases">
        <authorList>
            <consortium name="Pathogen Informatics"/>
        </authorList>
    </citation>
    <scope>NUCLEOTIDE SEQUENCE [LARGE SCALE GENOMIC DNA]</scope>
    <source>
        <strain evidence="1 4">D00501624</strain>
        <strain evidence="3">K00500041</strain>
    </source>
</reference>